<evidence type="ECO:0000256" key="3">
    <source>
        <dbReference type="SAM" id="Phobius"/>
    </source>
</evidence>
<sequence>MKPSAHITLENKLWFQPECTGGGSDGQVGPSPRAFHVAVAIDCHMFIFGGRSGAKRLGDFWVLDTDIWQWSELSGFGDLPPARDFAAAAPIGNQKIVMCGGWDGKKWLSDVYVLDTISLEWTELSISGTVPPARCGHSATMVEKRLLVYGGRGSSGIVGDFWALKGIIEEGCQVSQVGFRRSKRRKEVGVKEKLPCAVVPLVGIELENETPGWTQLKLPGQAPSSRCGHSVTSRGHYILEEAEALVQAHTFKIRKRMHCFTSIVALSPVVTFLLLFGGHGTGGWLSRYDIYYNDCIILNRVSVQWKQLPTSNECPPARAYHSMTLIGSRYLLFGGFDGKSTFGDIWWLVPEDDPISKRSTPSLPKTLHEDKKVAASDSSLPNVLKIMDESNDKELHELALKFTEGSMSSNDAISLNQAVRLLRDYWRNAEPNFIELRQLGPLLRDYQRLINHHRLDNISSEYDPASLGLVSTGCSVAYRFYHIKDASQEQIMCIEAMLYLYIQKEGSRSIHFHDTLFSSLWDLL</sequence>
<keyword evidence="3" id="KW-0812">Transmembrane</keyword>
<dbReference type="AlphaFoldDB" id="A0A803N738"/>
<evidence type="ECO:0000256" key="1">
    <source>
        <dbReference type="ARBA" id="ARBA00022441"/>
    </source>
</evidence>
<dbReference type="PANTHER" id="PTHR46093:SF13">
    <property type="entry name" value="RAB9 EFFECTOR PROTEIN WITH KELCH MOTIFS"/>
    <property type="match status" value="1"/>
</dbReference>
<keyword evidence="1" id="KW-0880">Kelch repeat</keyword>
<dbReference type="InterPro" id="IPR015915">
    <property type="entry name" value="Kelch-typ_b-propeller"/>
</dbReference>
<dbReference type="SUPFAM" id="SSF117281">
    <property type="entry name" value="Kelch motif"/>
    <property type="match status" value="1"/>
</dbReference>
<dbReference type="Gramene" id="AUR62041546-RA">
    <property type="protein sequence ID" value="AUR62041546-RA:cds"/>
    <property type="gene ID" value="AUR62041546"/>
</dbReference>
<dbReference type="Gene3D" id="2.120.10.80">
    <property type="entry name" value="Kelch-type beta propeller"/>
    <property type="match status" value="2"/>
</dbReference>
<protein>
    <recommendedName>
        <fullName evidence="6">Galactose oxidase/kelch repeat superfamily protein</fullName>
    </recommendedName>
</protein>
<reference evidence="4" key="1">
    <citation type="journal article" date="2017" name="Nature">
        <title>The genome of Chenopodium quinoa.</title>
        <authorList>
            <person name="Jarvis D.E."/>
            <person name="Ho Y.S."/>
            <person name="Lightfoot D.J."/>
            <person name="Schmoeckel S.M."/>
            <person name="Li B."/>
            <person name="Borm T.J.A."/>
            <person name="Ohyanagi H."/>
            <person name="Mineta K."/>
            <person name="Michell C.T."/>
            <person name="Saber N."/>
            <person name="Kharbatia N.M."/>
            <person name="Rupper R.R."/>
            <person name="Sharp A.R."/>
            <person name="Dally N."/>
            <person name="Boughton B.A."/>
            <person name="Woo Y.H."/>
            <person name="Gao G."/>
            <person name="Schijlen E.G.W.M."/>
            <person name="Guo X."/>
            <person name="Momin A.A."/>
            <person name="Negrao S."/>
            <person name="Al-Babili S."/>
            <person name="Gehring C."/>
            <person name="Roessner U."/>
            <person name="Jung C."/>
            <person name="Murphy K."/>
            <person name="Arold S.T."/>
            <person name="Gojobori T."/>
            <person name="van der Linden C.G."/>
            <person name="van Loo E.N."/>
            <person name="Jellen E.N."/>
            <person name="Maughan P.J."/>
            <person name="Tester M."/>
        </authorList>
    </citation>
    <scope>NUCLEOTIDE SEQUENCE [LARGE SCALE GENOMIC DNA]</scope>
    <source>
        <strain evidence="4">cv. PI 614886</strain>
    </source>
</reference>
<dbReference type="EnsemblPlants" id="AUR62041546-RA">
    <property type="protein sequence ID" value="AUR62041546-RA:cds"/>
    <property type="gene ID" value="AUR62041546"/>
</dbReference>
<keyword evidence="3" id="KW-0472">Membrane</keyword>
<reference evidence="4" key="2">
    <citation type="submission" date="2021-03" db="UniProtKB">
        <authorList>
            <consortium name="EnsemblPlants"/>
        </authorList>
    </citation>
    <scope>IDENTIFICATION</scope>
</reference>
<evidence type="ECO:0008006" key="6">
    <source>
        <dbReference type="Google" id="ProtNLM"/>
    </source>
</evidence>
<dbReference type="InterPro" id="IPR011043">
    <property type="entry name" value="Gal_Oxase/kelch_b-propeller"/>
</dbReference>
<dbReference type="InterPro" id="IPR006652">
    <property type="entry name" value="Kelch_1"/>
</dbReference>
<proteinExistence type="predicted"/>
<dbReference type="OMA" id="HEDSHER"/>
<organism evidence="4 5">
    <name type="scientific">Chenopodium quinoa</name>
    <name type="common">Quinoa</name>
    <dbReference type="NCBI Taxonomy" id="63459"/>
    <lineage>
        <taxon>Eukaryota</taxon>
        <taxon>Viridiplantae</taxon>
        <taxon>Streptophyta</taxon>
        <taxon>Embryophyta</taxon>
        <taxon>Tracheophyta</taxon>
        <taxon>Spermatophyta</taxon>
        <taxon>Magnoliopsida</taxon>
        <taxon>eudicotyledons</taxon>
        <taxon>Gunneridae</taxon>
        <taxon>Pentapetalae</taxon>
        <taxon>Caryophyllales</taxon>
        <taxon>Chenopodiaceae</taxon>
        <taxon>Chenopodioideae</taxon>
        <taxon>Atripliceae</taxon>
        <taxon>Chenopodium</taxon>
    </lineage>
</organism>
<dbReference type="SUPFAM" id="SSF50965">
    <property type="entry name" value="Galactose oxidase, central domain"/>
    <property type="match status" value="1"/>
</dbReference>
<dbReference type="Proteomes" id="UP000596660">
    <property type="component" value="Unplaced"/>
</dbReference>
<keyword evidence="5" id="KW-1185">Reference proteome</keyword>
<evidence type="ECO:0000313" key="4">
    <source>
        <dbReference type="EnsemblPlants" id="AUR62041546-RA:cds"/>
    </source>
</evidence>
<keyword evidence="3" id="KW-1133">Transmembrane helix</keyword>
<dbReference type="PANTHER" id="PTHR46093">
    <property type="entry name" value="ACYL-COA-BINDING DOMAIN-CONTAINING PROTEIN 5"/>
    <property type="match status" value="1"/>
</dbReference>
<name>A0A803N738_CHEQI</name>
<feature type="transmembrane region" description="Helical" evidence="3">
    <location>
        <begin position="259"/>
        <end position="278"/>
    </location>
</feature>
<accession>A0A803N738</accession>
<dbReference type="Pfam" id="PF24681">
    <property type="entry name" value="Kelch_KLHDC2_KLHL20_DRC7"/>
    <property type="match status" value="2"/>
</dbReference>
<evidence type="ECO:0000256" key="2">
    <source>
        <dbReference type="ARBA" id="ARBA00022737"/>
    </source>
</evidence>
<keyword evidence="2" id="KW-0677">Repeat</keyword>
<evidence type="ECO:0000313" key="5">
    <source>
        <dbReference type="Proteomes" id="UP000596660"/>
    </source>
</evidence>
<dbReference type="SMART" id="SM00612">
    <property type="entry name" value="Kelch"/>
    <property type="match status" value="2"/>
</dbReference>